<dbReference type="Proteomes" id="UP001195724">
    <property type="component" value="Unassembled WGS sequence"/>
</dbReference>
<evidence type="ECO:0000313" key="2">
    <source>
        <dbReference type="EMBL" id="MBM7810521.1"/>
    </source>
</evidence>
<dbReference type="RefSeq" id="WP_204841487.1">
    <property type="nucleotide sequence ID" value="NZ_JAFBCL010000001.1"/>
</dbReference>
<evidence type="ECO:0000313" key="3">
    <source>
        <dbReference type="Proteomes" id="UP001195724"/>
    </source>
</evidence>
<accession>A0ABS2S5Z6</accession>
<gene>
    <name evidence="2" type="ORF">JOE68_001386</name>
</gene>
<dbReference type="Pfam" id="PF09056">
    <property type="entry name" value="Phospholip_A2_3"/>
    <property type="match status" value="1"/>
</dbReference>
<feature type="signal peptide" evidence="1">
    <location>
        <begin position="1"/>
        <end position="30"/>
    </location>
</feature>
<dbReference type="Gene3D" id="1.20.90.10">
    <property type="entry name" value="Phospholipase A2 domain"/>
    <property type="match status" value="1"/>
</dbReference>
<organism evidence="2 3">
    <name type="scientific">Saccharothrix algeriensis</name>
    <dbReference type="NCBI Taxonomy" id="173560"/>
    <lineage>
        <taxon>Bacteria</taxon>
        <taxon>Bacillati</taxon>
        <taxon>Actinomycetota</taxon>
        <taxon>Actinomycetes</taxon>
        <taxon>Pseudonocardiales</taxon>
        <taxon>Pseudonocardiaceae</taxon>
        <taxon>Saccharothrix</taxon>
    </lineage>
</organism>
<name>A0ABS2S5Z6_9PSEU</name>
<feature type="chain" id="PRO_5046620925" description="Secreted protein" evidence="1">
    <location>
        <begin position="31"/>
        <end position="145"/>
    </location>
</feature>
<dbReference type="EMBL" id="JAFBCL010000001">
    <property type="protein sequence ID" value="MBM7810521.1"/>
    <property type="molecule type" value="Genomic_DNA"/>
</dbReference>
<evidence type="ECO:0000256" key="1">
    <source>
        <dbReference type="SAM" id="SignalP"/>
    </source>
</evidence>
<dbReference type="SUPFAM" id="SSF48619">
    <property type="entry name" value="Phospholipase A2, PLA2"/>
    <property type="match status" value="1"/>
</dbReference>
<comment type="caution">
    <text evidence="2">The sequence shown here is derived from an EMBL/GenBank/DDBJ whole genome shotgun (WGS) entry which is preliminary data.</text>
</comment>
<keyword evidence="1" id="KW-0732">Signal</keyword>
<dbReference type="InterPro" id="IPR015141">
    <property type="entry name" value="PLipase_A2_prok/fun"/>
</dbReference>
<keyword evidence="3" id="KW-1185">Reference proteome</keyword>
<protein>
    <recommendedName>
        <fullName evidence="4">Secreted protein</fullName>
    </recommendedName>
</protein>
<reference evidence="2 3" key="1">
    <citation type="submission" date="2021-01" db="EMBL/GenBank/DDBJ databases">
        <title>Sequencing the genomes of 1000 actinobacteria strains.</title>
        <authorList>
            <person name="Klenk H.-P."/>
        </authorList>
    </citation>
    <scope>NUCLEOTIDE SEQUENCE [LARGE SCALE GENOMIC DNA]</scope>
    <source>
        <strain evidence="2 3">DSM 44581</strain>
    </source>
</reference>
<dbReference type="InterPro" id="IPR036444">
    <property type="entry name" value="PLipase_A2_dom_sf"/>
</dbReference>
<evidence type="ECO:0008006" key="4">
    <source>
        <dbReference type="Google" id="ProtNLM"/>
    </source>
</evidence>
<sequence>MNRKVPLFSLFFAALIAVGTMPGIAPSASATTEPGVNAVPSNEGGEWWSTDGCTAVPDSGTDAGGRFDFYHACEHHDGCYRYHWSNRVTCDRWFVNDMFASCSALRSYTTCYARAAVYYQGVRAFGGIAWDNRDVRVAMNQYLEG</sequence>
<proteinExistence type="predicted"/>